<feature type="compositionally biased region" description="Basic and acidic residues" evidence="1">
    <location>
        <begin position="246"/>
        <end position="261"/>
    </location>
</feature>
<feature type="compositionally biased region" description="Polar residues" evidence="1">
    <location>
        <begin position="230"/>
        <end position="239"/>
    </location>
</feature>
<feature type="compositionally biased region" description="Low complexity" evidence="1">
    <location>
        <begin position="268"/>
        <end position="277"/>
    </location>
</feature>
<reference evidence="2 3" key="1">
    <citation type="submission" date="2015-09" db="EMBL/GenBank/DDBJ databases">
        <title>Draft genome of the parasitic nematode Teladorsagia circumcincta isolate WARC Sus (inbred).</title>
        <authorList>
            <person name="Mitreva M."/>
        </authorList>
    </citation>
    <scope>NUCLEOTIDE SEQUENCE [LARGE SCALE GENOMIC DNA]</scope>
    <source>
        <strain evidence="2 3">S</strain>
    </source>
</reference>
<dbReference type="AlphaFoldDB" id="A0A2G9U1K1"/>
<feature type="region of interest" description="Disordered" evidence="1">
    <location>
        <begin position="344"/>
        <end position="369"/>
    </location>
</feature>
<feature type="compositionally biased region" description="Polar residues" evidence="1">
    <location>
        <begin position="285"/>
        <end position="301"/>
    </location>
</feature>
<feature type="region of interest" description="Disordered" evidence="1">
    <location>
        <begin position="18"/>
        <end position="83"/>
    </location>
</feature>
<feature type="region of interest" description="Disordered" evidence="1">
    <location>
        <begin position="406"/>
        <end position="460"/>
    </location>
</feature>
<feature type="compositionally biased region" description="Basic and acidic residues" evidence="1">
    <location>
        <begin position="193"/>
        <end position="202"/>
    </location>
</feature>
<gene>
    <name evidence="2" type="ORF">TELCIR_14241</name>
</gene>
<dbReference type="Proteomes" id="UP000230423">
    <property type="component" value="Unassembled WGS sequence"/>
</dbReference>
<sequence>MKSRNNSLITTDLGIAGYDGGMVCTRSASKNEDGSSSEAVSETSTTKRSSITSQQADDGSNIEISSEGSTGITEQQAVPPSPARITRAMRKAGVTTPKEVASLEVVPELPVEAEDHPVQSHDEPLAPTPKAGRIVGEIGAVVDGSLKQRASSEAITSPVKDAGSPLGNSFANKSATCETLEGSVKLAMKSHEDHVITMEKPPRKSKSPLQKMSPVRVAAKKGSPEEDTPSLAQKTTRTAASPLRKVGHEKSPRRTPRKESVSEGAPESSQQVSSVQSPMDVDSATKASSPRRSSETLQIKSPTLRAVSELLQKDVIPAVEASISLNTPGKGTSLRTETNDWELECSEENSTEGEIRSKQTVEELTDEDSDVEILEEVSSPKKVRETPSKDVESFGKILDELHDNSKENTDIAHISSSSLPEDRPILRDATRQVPKKSPALEVSQKLMGNADVKPPTAAIK</sequence>
<feature type="non-terminal residue" evidence="2">
    <location>
        <position position="460"/>
    </location>
</feature>
<accession>A0A2G9U1K1</accession>
<feature type="region of interest" description="Disordered" evidence="1">
    <location>
        <begin position="193"/>
        <end position="301"/>
    </location>
</feature>
<proteinExistence type="predicted"/>
<evidence type="ECO:0000313" key="2">
    <source>
        <dbReference type="EMBL" id="PIO64139.1"/>
    </source>
</evidence>
<feature type="compositionally biased region" description="Basic and acidic residues" evidence="1">
    <location>
        <begin position="420"/>
        <end position="430"/>
    </location>
</feature>
<protein>
    <submittedName>
        <fullName evidence="2">Uncharacterized protein</fullName>
    </submittedName>
</protein>
<organism evidence="2 3">
    <name type="scientific">Teladorsagia circumcincta</name>
    <name type="common">Brown stomach worm</name>
    <name type="synonym">Ostertagia circumcincta</name>
    <dbReference type="NCBI Taxonomy" id="45464"/>
    <lineage>
        <taxon>Eukaryota</taxon>
        <taxon>Metazoa</taxon>
        <taxon>Ecdysozoa</taxon>
        <taxon>Nematoda</taxon>
        <taxon>Chromadorea</taxon>
        <taxon>Rhabditida</taxon>
        <taxon>Rhabditina</taxon>
        <taxon>Rhabditomorpha</taxon>
        <taxon>Strongyloidea</taxon>
        <taxon>Trichostrongylidae</taxon>
        <taxon>Teladorsagia</taxon>
    </lineage>
</organism>
<feature type="compositionally biased region" description="Low complexity" evidence="1">
    <location>
        <begin position="36"/>
        <end position="46"/>
    </location>
</feature>
<keyword evidence="3" id="KW-1185">Reference proteome</keyword>
<evidence type="ECO:0000313" key="3">
    <source>
        <dbReference type="Proteomes" id="UP000230423"/>
    </source>
</evidence>
<feature type="compositionally biased region" description="Polar residues" evidence="1">
    <location>
        <begin position="47"/>
        <end position="78"/>
    </location>
</feature>
<evidence type="ECO:0000256" key="1">
    <source>
        <dbReference type="SAM" id="MobiDB-lite"/>
    </source>
</evidence>
<name>A0A2G9U1K1_TELCI</name>
<dbReference type="EMBL" id="KZ350190">
    <property type="protein sequence ID" value="PIO64139.1"/>
    <property type="molecule type" value="Genomic_DNA"/>
</dbReference>